<dbReference type="SMART" id="SM00184">
    <property type="entry name" value="RING"/>
    <property type="match status" value="1"/>
</dbReference>
<dbReference type="Pfam" id="PF13639">
    <property type="entry name" value="zf-RING_2"/>
    <property type="match status" value="1"/>
</dbReference>
<keyword evidence="3" id="KW-0472">Membrane</keyword>
<evidence type="ECO:0000256" key="3">
    <source>
        <dbReference type="SAM" id="Phobius"/>
    </source>
</evidence>
<dbReference type="EnsemblPlants" id="TraesCS7B02G236100.1">
    <property type="protein sequence ID" value="TraesCS7B02G236100.1"/>
    <property type="gene ID" value="TraesCS7B02G236100"/>
</dbReference>
<dbReference type="OrthoDB" id="654109at2759"/>
<evidence type="ECO:0000313" key="6">
    <source>
        <dbReference type="Proteomes" id="UP000019116"/>
    </source>
</evidence>
<name>A0A3B6SF15_WHEAT</name>
<reference evidence="5" key="2">
    <citation type="submission" date="2018-10" db="UniProtKB">
        <authorList>
            <consortium name="EnsemblPlants"/>
        </authorList>
    </citation>
    <scope>IDENTIFICATION</scope>
</reference>
<dbReference type="CDD" id="cd16461">
    <property type="entry name" value="RING-H2_EL5-like"/>
    <property type="match status" value="1"/>
</dbReference>
<keyword evidence="1" id="KW-0862">Zinc</keyword>
<dbReference type="FunFam" id="3.30.40.10:FF:000984">
    <property type="entry name" value="Putative RING zinc finger domain superfamily protein"/>
    <property type="match status" value="1"/>
</dbReference>
<dbReference type="Gramene" id="TraesROB_scaffold_036442_01G000100.1">
    <property type="protein sequence ID" value="TraesROB_scaffold_036442_01G000100.1"/>
    <property type="gene ID" value="TraesROB_scaffold_036442_01G000100"/>
</dbReference>
<dbReference type="Proteomes" id="UP000019116">
    <property type="component" value="Chromosome 7B"/>
</dbReference>
<dbReference type="PANTHER" id="PTHR45676:SF29">
    <property type="entry name" value="OS05G0360400 PROTEIN"/>
    <property type="match status" value="1"/>
</dbReference>
<sequence length="197" mass="21407">MTFPRQAHSPAPPPSHPWPSGGSSKDDPASQGGIIAGLVIGFVASLLLFTVAWSVFKGHRNSRARARAAAAAAARPWPPPEPYHPRSDEERQSRSETAKKKKEWAGPVRREDPTARLPAFKYNRSVKHNVTGEGEEAATCSVCLGVFQLGETVRLLPACMHLYHVECIDPWLDAHSTCPICRSDADPTMDGARLPPA</sequence>
<keyword evidence="3" id="KW-0812">Transmembrane</keyword>
<dbReference type="InterPro" id="IPR013083">
    <property type="entry name" value="Znf_RING/FYVE/PHD"/>
</dbReference>
<dbReference type="Gramene" id="TraesWEE_scaffold_017051_01G000300.1">
    <property type="protein sequence ID" value="TraesWEE_scaffold_017051_01G000300.1"/>
    <property type="gene ID" value="TraesWEE_scaffold_017051_01G000300"/>
</dbReference>
<feature type="compositionally biased region" description="Basic and acidic residues" evidence="2">
    <location>
        <begin position="83"/>
        <end position="98"/>
    </location>
</feature>
<dbReference type="GO" id="GO:0008270">
    <property type="term" value="F:zinc ion binding"/>
    <property type="evidence" value="ECO:0007669"/>
    <property type="project" value="UniProtKB-KW"/>
</dbReference>
<dbReference type="PROSITE" id="PS50089">
    <property type="entry name" value="ZF_RING_2"/>
    <property type="match status" value="1"/>
</dbReference>
<evidence type="ECO:0000259" key="4">
    <source>
        <dbReference type="PROSITE" id="PS50089"/>
    </source>
</evidence>
<dbReference type="Gene3D" id="3.30.40.10">
    <property type="entry name" value="Zinc/RING finger domain, C3HC4 (zinc finger)"/>
    <property type="match status" value="1"/>
</dbReference>
<dbReference type="SMR" id="A0A3B6SF15"/>
<dbReference type="InterPro" id="IPR001841">
    <property type="entry name" value="Znf_RING"/>
</dbReference>
<dbReference type="AlphaFoldDB" id="A0A3B6SF15"/>
<dbReference type="Gramene" id="TraesCLE_scaffold_033084_01G000300.1">
    <property type="protein sequence ID" value="TraesCLE_scaffold_033084_01G000300.1"/>
    <property type="gene ID" value="TraesCLE_scaffold_033084_01G000300"/>
</dbReference>
<evidence type="ECO:0000313" key="5">
    <source>
        <dbReference type="EnsemblPlants" id="TraesCS7B02G236100.1"/>
    </source>
</evidence>
<dbReference type="Gramene" id="TraesCAD_scaffold_035402_01G000100.1">
    <property type="protein sequence ID" value="TraesCAD_scaffold_035402_01G000100.1"/>
    <property type="gene ID" value="TraesCAD_scaffold_035402_01G000100"/>
</dbReference>
<evidence type="ECO:0000256" key="1">
    <source>
        <dbReference type="PROSITE-ProRule" id="PRU00175"/>
    </source>
</evidence>
<keyword evidence="1" id="KW-0479">Metal-binding</keyword>
<protein>
    <recommendedName>
        <fullName evidence="4">RING-type domain-containing protein</fullName>
    </recommendedName>
</protein>
<dbReference type="SUPFAM" id="SSF57850">
    <property type="entry name" value="RING/U-box"/>
    <property type="match status" value="1"/>
</dbReference>
<dbReference type="Gramene" id="TraesCS7B03G0660400.1">
    <property type="protein sequence ID" value="TraesCS7B03G0660400.1.CDS"/>
    <property type="gene ID" value="TraesCS7B03G0660400"/>
</dbReference>
<feature type="transmembrane region" description="Helical" evidence="3">
    <location>
        <begin position="34"/>
        <end position="56"/>
    </location>
</feature>
<feature type="region of interest" description="Disordered" evidence="2">
    <location>
        <begin position="1"/>
        <end position="29"/>
    </location>
</feature>
<reference evidence="5" key="1">
    <citation type="submission" date="2018-08" db="EMBL/GenBank/DDBJ databases">
        <authorList>
            <person name="Rossello M."/>
        </authorList>
    </citation>
    <scope>NUCLEOTIDE SEQUENCE [LARGE SCALE GENOMIC DNA]</scope>
    <source>
        <strain evidence="5">cv. Chinese Spring</strain>
    </source>
</reference>
<proteinExistence type="predicted"/>
<dbReference type="PANTHER" id="PTHR45676">
    <property type="entry name" value="RING-H2 FINGER PROTEIN ATL51-RELATED"/>
    <property type="match status" value="1"/>
</dbReference>
<accession>A0A3B6SF15</accession>
<keyword evidence="3" id="KW-1133">Transmembrane helix</keyword>
<dbReference type="STRING" id="4565.A0A3B6SF15"/>
<keyword evidence="6" id="KW-1185">Reference proteome</keyword>
<keyword evidence="1" id="KW-0863">Zinc-finger</keyword>
<evidence type="ECO:0000256" key="2">
    <source>
        <dbReference type="SAM" id="MobiDB-lite"/>
    </source>
</evidence>
<feature type="domain" description="RING-type" evidence="4">
    <location>
        <begin position="140"/>
        <end position="182"/>
    </location>
</feature>
<dbReference type="Gramene" id="TraesCS7B02G236100.1">
    <property type="protein sequence ID" value="TraesCS7B02G236100.1"/>
    <property type="gene ID" value="TraesCS7B02G236100"/>
</dbReference>
<organism evidence="5">
    <name type="scientific">Triticum aestivum</name>
    <name type="common">Wheat</name>
    <dbReference type="NCBI Taxonomy" id="4565"/>
    <lineage>
        <taxon>Eukaryota</taxon>
        <taxon>Viridiplantae</taxon>
        <taxon>Streptophyta</taxon>
        <taxon>Embryophyta</taxon>
        <taxon>Tracheophyta</taxon>
        <taxon>Spermatophyta</taxon>
        <taxon>Magnoliopsida</taxon>
        <taxon>Liliopsida</taxon>
        <taxon>Poales</taxon>
        <taxon>Poaceae</taxon>
        <taxon>BOP clade</taxon>
        <taxon>Pooideae</taxon>
        <taxon>Triticodae</taxon>
        <taxon>Triticeae</taxon>
        <taxon>Triticinae</taxon>
        <taxon>Triticum</taxon>
    </lineage>
</organism>
<feature type="region of interest" description="Disordered" evidence="2">
    <location>
        <begin position="67"/>
        <end position="110"/>
    </location>
</feature>